<evidence type="ECO:0000313" key="1">
    <source>
        <dbReference type="EMBL" id="SDP51500.1"/>
    </source>
</evidence>
<dbReference type="OrthoDB" id="8538589at2"/>
<protein>
    <recommendedName>
        <fullName evidence="3">Histone deacetylase</fullName>
    </recommendedName>
</protein>
<evidence type="ECO:0000313" key="2">
    <source>
        <dbReference type="Proteomes" id="UP000199159"/>
    </source>
</evidence>
<dbReference type="Gene3D" id="3.10.490.10">
    <property type="entry name" value="Gamma-glutamyl cyclotransferase-like"/>
    <property type="match status" value="1"/>
</dbReference>
<proteinExistence type="predicted"/>
<dbReference type="STRING" id="930152.SAMN05216565_103405"/>
<dbReference type="AlphaFoldDB" id="A0A1H0TCT3"/>
<dbReference type="RefSeq" id="WP_090852361.1">
    <property type="nucleotide sequence ID" value="NZ_FNJU01000003.1"/>
</dbReference>
<gene>
    <name evidence="1" type="ORF">SAMN05216565_103405</name>
</gene>
<accession>A0A1H0TCT3</accession>
<sequence length="207" mass="23879">MSGSNLVWYASYGSNLDRNRFLCYIEGGTPTGSSKKEVGCRDKTHPLMEKEIIIPHTLYFAKNADRWNNGGVAFIGHGINNEENTLGRMYLITDEQFKDLVCQENNQISIHMDLEEVIKEQSSTFRKSWYGHIVYLGEQDQHPIFTFTSYWDLREVCYQIPSDEYLSTIIRGIKSTYKISDEDLLTYIMSKEGIKGKLSKEHIANLL</sequence>
<dbReference type="EMBL" id="FNJU01000003">
    <property type="protein sequence ID" value="SDP51500.1"/>
    <property type="molecule type" value="Genomic_DNA"/>
</dbReference>
<evidence type="ECO:0008006" key="3">
    <source>
        <dbReference type="Google" id="ProtNLM"/>
    </source>
</evidence>
<name>A0A1H0TCT3_9BACI</name>
<organism evidence="1 2">
    <name type="scientific">Litchfieldia salsa</name>
    <dbReference type="NCBI Taxonomy" id="930152"/>
    <lineage>
        <taxon>Bacteria</taxon>
        <taxon>Bacillati</taxon>
        <taxon>Bacillota</taxon>
        <taxon>Bacilli</taxon>
        <taxon>Bacillales</taxon>
        <taxon>Bacillaceae</taxon>
        <taxon>Litchfieldia</taxon>
    </lineage>
</organism>
<keyword evidence="2" id="KW-1185">Reference proteome</keyword>
<reference evidence="2" key="1">
    <citation type="submission" date="2016-10" db="EMBL/GenBank/DDBJ databases">
        <authorList>
            <person name="Varghese N."/>
            <person name="Submissions S."/>
        </authorList>
    </citation>
    <scope>NUCLEOTIDE SEQUENCE [LARGE SCALE GENOMIC DNA]</scope>
    <source>
        <strain evidence="2">IBRC-M10078</strain>
    </source>
</reference>
<dbReference type="Proteomes" id="UP000199159">
    <property type="component" value="Unassembled WGS sequence"/>
</dbReference>